<dbReference type="GO" id="GO:0047355">
    <property type="term" value="F:CDP-glycerol glycerophosphotransferase activity"/>
    <property type="evidence" value="ECO:0007669"/>
    <property type="project" value="InterPro"/>
</dbReference>
<comment type="caution">
    <text evidence="2">The sequence shown here is derived from an EMBL/GenBank/DDBJ whole genome shotgun (WGS) entry which is preliminary data.</text>
</comment>
<name>A0A839NDS3_9MICO</name>
<evidence type="ECO:0008006" key="4">
    <source>
        <dbReference type="Google" id="ProtNLM"/>
    </source>
</evidence>
<sequence>MSVSVRNRLVSVAKRLLRSHEVLLLLAAGTAALAALPAPGLLVGILALGQQARVYSLARRQQPSAAMTTSSVVAVLSCALSLGAHGAATVWVALLVGAGVLVGLGQGQLHQRVVPRIRAVNLPGVPTDRRAQEPGALSTAVPVAGILLALLLIAESIRDVPSYVGALALVLALAWMARCAARLRAIVHARRDGSADRAVALAIERYAPQFYVYFSGPVAGDYQLKMWLPYLEQLGVPFAILSRTAQLLPRAARLNTSAPVIACPAVTGLDVCMVPSVRALFYVNINGSISDGVRYLDRTHVHLNHGDSDKPSSYHPIFAMFDRDFVAGPAAIDRFARHGVVMPKEKFVIVGRPQVAAVAETNSDPVPERPTVLYAPTWQSGMREMSLSSLEHGERIVRTLLDTGARVIFRPHPLSAGHRQQAGMIARIDALLAAASTPQCPHLTSSRALRESIIGNYNRSDALVTDVSSVASDYLASCKPMAVVLPIGTWRLADAEEYPVLRATYLIDLGEDDLASGLAPLVGAAPDPLGPVRQELRSYYLGDERDSVRLFLDAAASVLRDTPETATTSG</sequence>
<evidence type="ECO:0000313" key="2">
    <source>
        <dbReference type="EMBL" id="MBB2894473.1"/>
    </source>
</evidence>
<protein>
    <recommendedName>
        <fullName evidence="4">CDP-glycerol glycerophosphotransferase</fullName>
    </recommendedName>
</protein>
<dbReference type="EMBL" id="JACHVQ010000005">
    <property type="protein sequence ID" value="MBB2894473.1"/>
    <property type="molecule type" value="Genomic_DNA"/>
</dbReference>
<organism evidence="2 3">
    <name type="scientific">Flexivirga oryzae</name>
    <dbReference type="NCBI Taxonomy" id="1794944"/>
    <lineage>
        <taxon>Bacteria</taxon>
        <taxon>Bacillati</taxon>
        <taxon>Actinomycetota</taxon>
        <taxon>Actinomycetes</taxon>
        <taxon>Micrococcales</taxon>
        <taxon>Dermacoccaceae</taxon>
        <taxon>Flexivirga</taxon>
    </lineage>
</organism>
<reference evidence="2 3" key="1">
    <citation type="submission" date="2020-08" db="EMBL/GenBank/DDBJ databases">
        <title>Sequencing the genomes of 1000 actinobacteria strains.</title>
        <authorList>
            <person name="Klenk H.-P."/>
        </authorList>
    </citation>
    <scope>NUCLEOTIDE SEQUENCE [LARGE SCALE GENOMIC DNA]</scope>
    <source>
        <strain evidence="2 3">DSM 105369</strain>
    </source>
</reference>
<keyword evidence="1" id="KW-1133">Transmembrane helix</keyword>
<dbReference type="Pfam" id="PF04464">
    <property type="entry name" value="Glyphos_transf"/>
    <property type="match status" value="1"/>
</dbReference>
<dbReference type="GO" id="GO:0016020">
    <property type="term" value="C:membrane"/>
    <property type="evidence" value="ECO:0007669"/>
    <property type="project" value="InterPro"/>
</dbReference>
<accession>A0A839NDS3</accession>
<feature type="transmembrane region" description="Helical" evidence="1">
    <location>
        <begin position="65"/>
        <end position="84"/>
    </location>
</feature>
<feature type="transmembrane region" description="Helical" evidence="1">
    <location>
        <begin position="160"/>
        <end position="181"/>
    </location>
</feature>
<keyword evidence="3" id="KW-1185">Reference proteome</keyword>
<keyword evidence="1" id="KW-0472">Membrane</keyword>
<dbReference type="Proteomes" id="UP000559182">
    <property type="component" value="Unassembled WGS sequence"/>
</dbReference>
<feature type="transmembrane region" description="Helical" evidence="1">
    <location>
        <begin position="136"/>
        <end position="154"/>
    </location>
</feature>
<gene>
    <name evidence="2" type="ORF">FHU39_004515</name>
</gene>
<dbReference type="InterPro" id="IPR043148">
    <property type="entry name" value="TagF_C"/>
</dbReference>
<evidence type="ECO:0000313" key="3">
    <source>
        <dbReference type="Proteomes" id="UP000559182"/>
    </source>
</evidence>
<feature type="transmembrane region" description="Helical" evidence="1">
    <location>
        <begin position="22"/>
        <end position="45"/>
    </location>
</feature>
<dbReference type="SUPFAM" id="SSF53756">
    <property type="entry name" value="UDP-Glycosyltransferase/glycogen phosphorylase"/>
    <property type="match status" value="1"/>
</dbReference>
<dbReference type="AlphaFoldDB" id="A0A839NDS3"/>
<dbReference type="InterPro" id="IPR007554">
    <property type="entry name" value="Glycerophosphate_synth"/>
</dbReference>
<evidence type="ECO:0000256" key="1">
    <source>
        <dbReference type="SAM" id="Phobius"/>
    </source>
</evidence>
<dbReference type="RefSeq" id="WP_183322910.1">
    <property type="nucleotide sequence ID" value="NZ_JACHVQ010000005.1"/>
</dbReference>
<dbReference type="Gene3D" id="3.40.50.12580">
    <property type="match status" value="1"/>
</dbReference>
<keyword evidence="1" id="KW-0812">Transmembrane</keyword>
<proteinExistence type="predicted"/>